<evidence type="ECO:0000313" key="2">
    <source>
        <dbReference type="EMBL" id="KAK1325761.1"/>
    </source>
</evidence>
<keyword evidence="3" id="KW-1185">Reference proteome</keyword>
<keyword evidence="1" id="KW-1133">Transmembrane helix</keyword>
<dbReference type="Proteomes" id="UP001180020">
    <property type="component" value="Unassembled WGS sequence"/>
</dbReference>
<reference evidence="2" key="2">
    <citation type="submission" date="2023-06" db="EMBL/GenBank/DDBJ databases">
        <authorList>
            <person name="Ma L."/>
            <person name="Liu K.-W."/>
            <person name="Li Z."/>
            <person name="Hsiao Y.-Y."/>
            <person name="Qi Y."/>
            <person name="Fu T."/>
            <person name="Tang G."/>
            <person name="Zhang D."/>
            <person name="Sun W.-H."/>
            <person name="Liu D.-K."/>
            <person name="Li Y."/>
            <person name="Chen G.-Z."/>
            <person name="Liu X.-D."/>
            <person name="Liao X.-Y."/>
            <person name="Jiang Y.-T."/>
            <person name="Yu X."/>
            <person name="Hao Y."/>
            <person name="Huang J."/>
            <person name="Zhao X.-W."/>
            <person name="Ke S."/>
            <person name="Chen Y.-Y."/>
            <person name="Wu W.-L."/>
            <person name="Hsu J.-L."/>
            <person name="Lin Y.-F."/>
            <person name="Huang M.-D."/>
            <person name="Li C.-Y."/>
            <person name="Huang L."/>
            <person name="Wang Z.-W."/>
            <person name="Zhao X."/>
            <person name="Zhong W.-Y."/>
            <person name="Peng D.-H."/>
            <person name="Ahmad S."/>
            <person name="Lan S."/>
            <person name="Zhang J.-S."/>
            <person name="Tsai W.-C."/>
            <person name="Van De Peer Y."/>
            <person name="Liu Z.-J."/>
        </authorList>
    </citation>
    <scope>NUCLEOTIDE SEQUENCE</scope>
    <source>
        <strain evidence="2">CP</strain>
        <tissue evidence="2">Leaves</tissue>
    </source>
</reference>
<name>A0AAV9FIB6_ACOCL</name>
<dbReference type="PROSITE" id="PS51257">
    <property type="entry name" value="PROKAR_LIPOPROTEIN"/>
    <property type="match status" value="1"/>
</dbReference>
<comment type="caution">
    <text evidence="2">The sequence shown here is derived from an EMBL/GenBank/DDBJ whole genome shotgun (WGS) entry which is preliminary data.</text>
</comment>
<reference evidence="2" key="1">
    <citation type="journal article" date="2023" name="Nat. Commun.">
        <title>Diploid and tetraploid genomes of Acorus and the evolution of monocots.</title>
        <authorList>
            <person name="Ma L."/>
            <person name="Liu K.W."/>
            <person name="Li Z."/>
            <person name="Hsiao Y.Y."/>
            <person name="Qi Y."/>
            <person name="Fu T."/>
            <person name="Tang G.D."/>
            <person name="Zhang D."/>
            <person name="Sun W.H."/>
            <person name="Liu D.K."/>
            <person name="Li Y."/>
            <person name="Chen G.Z."/>
            <person name="Liu X.D."/>
            <person name="Liao X.Y."/>
            <person name="Jiang Y.T."/>
            <person name="Yu X."/>
            <person name="Hao Y."/>
            <person name="Huang J."/>
            <person name="Zhao X.W."/>
            <person name="Ke S."/>
            <person name="Chen Y.Y."/>
            <person name="Wu W.L."/>
            <person name="Hsu J.L."/>
            <person name="Lin Y.F."/>
            <person name="Huang M.D."/>
            <person name="Li C.Y."/>
            <person name="Huang L."/>
            <person name="Wang Z.W."/>
            <person name="Zhao X."/>
            <person name="Zhong W.Y."/>
            <person name="Peng D.H."/>
            <person name="Ahmad S."/>
            <person name="Lan S."/>
            <person name="Zhang J.S."/>
            <person name="Tsai W.C."/>
            <person name="Van de Peer Y."/>
            <person name="Liu Z.J."/>
        </authorList>
    </citation>
    <scope>NUCLEOTIDE SEQUENCE</scope>
    <source>
        <strain evidence="2">CP</strain>
    </source>
</reference>
<evidence type="ECO:0000313" key="3">
    <source>
        <dbReference type="Proteomes" id="UP001180020"/>
    </source>
</evidence>
<dbReference type="AlphaFoldDB" id="A0AAV9FIB6"/>
<keyword evidence="1" id="KW-0812">Transmembrane</keyword>
<evidence type="ECO:0000256" key="1">
    <source>
        <dbReference type="SAM" id="Phobius"/>
    </source>
</evidence>
<accession>A0AAV9FIB6</accession>
<proteinExistence type="predicted"/>
<feature type="transmembrane region" description="Helical" evidence="1">
    <location>
        <begin position="12"/>
        <end position="33"/>
    </location>
</feature>
<sequence>MRKTSHNSVASVINTVVILFVIVAVCSCIQTPVTPFAPYGAEWVFRAVLLCIATMTEESKNLAQR</sequence>
<protein>
    <submittedName>
        <fullName evidence="2">Uncharacterized protein</fullName>
    </submittedName>
</protein>
<organism evidence="2 3">
    <name type="scientific">Acorus calamus</name>
    <name type="common">Sweet flag</name>
    <dbReference type="NCBI Taxonomy" id="4465"/>
    <lineage>
        <taxon>Eukaryota</taxon>
        <taxon>Viridiplantae</taxon>
        <taxon>Streptophyta</taxon>
        <taxon>Embryophyta</taxon>
        <taxon>Tracheophyta</taxon>
        <taxon>Spermatophyta</taxon>
        <taxon>Magnoliopsida</taxon>
        <taxon>Liliopsida</taxon>
        <taxon>Acoraceae</taxon>
        <taxon>Acorus</taxon>
    </lineage>
</organism>
<keyword evidence="1" id="KW-0472">Membrane</keyword>
<gene>
    <name evidence="2" type="ORF">QJS10_CPA01g01821</name>
</gene>
<dbReference type="EMBL" id="JAUJYO010000001">
    <property type="protein sequence ID" value="KAK1325761.1"/>
    <property type="molecule type" value="Genomic_DNA"/>
</dbReference>